<feature type="site" description="Important for substrate recognition" evidence="8">
    <location>
        <position position="294"/>
    </location>
</feature>
<feature type="binding site" evidence="7">
    <location>
        <begin position="178"/>
        <end position="180"/>
    </location>
    <ligand>
        <name>substrate</name>
    </ligand>
</feature>
<dbReference type="PIRSF" id="PIRSF026534">
    <property type="entry name" value="Endo_alpha-L-arabinosidase"/>
    <property type="match status" value="1"/>
</dbReference>
<feature type="binding site" evidence="7">
    <location>
        <position position="41"/>
    </location>
    <ligand>
        <name>substrate</name>
    </ligand>
</feature>
<keyword evidence="10" id="KW-1185">Reference proteome</keyword>
<organism evidence="9 10">
    <name type="scientific">Arachidicoccus rhizosphaerae</name>
    <dbReference type="NCBI Taxonomy" id="551991"/>
    <lineage>
        <taxon>Bacteria</taxon>
        <taxon>Pseudomonadati</taxon>
        <taxon>Bacteroidota</taxon>
        <taxon>Chitinophagia</taxon>
        <taxon>Chitinophagales</taxon>
        <taxon>Chitinophagaceae</taxon>
        <taxon>Arachidicoccus</taxon>
    </lineage>
</organism>
<dbReference type="InterPro" id="IPR050727">
    <property type="entry name" value="GH43_arabinanases"/>
</dbReference>
<evidence type="ECO:0000256" key="7">
    <source>
        <dbReference type="PIRSR" id="PIRSR026534-2"/>
    </source>
</evidence>
<dbReference type="InterPro" id="IPR006710">
    <property type="entry name" value="Glyco_hydro_43"/>
</dbReference>
<keyword evidence="3 5" id="KW-0378">Hydrolase</keyword>
<dbReference type="CDD" id="cd18830">
    <property type="entry name" value="GH43_CjArb43A-like"/>
    <property type="match status" value="1"/>
</dbReference>
<dbReference type="RefSeq" id="WP_091396276.1">
    <property type="nucleotide sequence ID" value="NZ_FNQY01000007.1"/>
</dbReference>
<evidence type="ECO:0000313" key="9">
    <source>
        <dbReference type="EMBL" id="SEA07202.1"/>
    </source>
</evidence>
<evidence type="ECO:0000256" key="3">
    <source>
        <dbReference type="ARBA" id="ARBA00022801"/>
    </source>
</evidence>
<evidence type="ECO:0000256" key="4">
    <source>
        <dbReference type="ARBA" id="ARBA00023295"/>
    </source>
</evidence>
<dbReference type="Pfam" id="PF04616">
    <property type="entry name" value="Glyco_hydro_43"/>
    <property type="match status" value="1"/>
</dbReference>
<keyword evidence="4 5" id="KW-0326">Glycosidase</keyword>
<dbReference type="STRING" id="551991.SAMN05192529_107132"/>
<name>A0A1H3Y8L1_9BACT</name>
<dbReference type="AlphaFoldDB" id="A0A1H3Y8L1"/>
<feature type="binding site" evidence="7">
    <location>
        <begin position="158"/>
        <end position="161"/>
    </location>
    <ligand>
        <name>substrate</name>
    </ligand>
</feature>
<feature type="binding site" evidence="7">
    <location>
        <position position="118"/>
    </location>
    <ligand>
        <name>substrate</name>
    </ligand>
</feature>
<dbReference type="Proteomes" id="UP000199041">
    <property type="component" value="Unassembled WGS sequence"/>
</dbReference>
<evidence type="ECO:0000256" key="5">
    <source>
        <dbReference type="PIRNR" id="PIRNR026534"/>
    </source>
</evidence>
<proteinExistence type="inferred from homology"/>
<dbReference type="InterPro" id="IPR016840">
    <property type="entry name" value="Glyco_hydro_43_endo_a_Ara-ase"/>
</dbReference>
<evidence type="ECO:0000256" key="6">
    <source>
        <dbReference type="PIRSR" id="PIRSR026534-1"/>
    </source>
</evidence>
<dbReference type="PANTHER" id="PTHR43301">
    <property type="entry name" value="ARABINAN ENDO-1,5-ALPHA-L-ARABINOSIDASE"/>
    <property type="match status" value="1"/>
</dbReference>
<gene>
    <name evidence="9" type="ORF">SAMN05192529_107132</name>
</gene>
<dbReference type="SUPFAM" id="SSF75005">
    <property type="entry name" value="Arabinanase/levansucrase/invertase"/>
    <property type="match status" value="1"/>
</dbReference>
<dbReference type="OrthoDB" id="9801455at2"/>
<evidence type="ECO:0000313" key="10">
    <source>
        <dbReference type="Proteomes" id="UP000199041"/>
    </source>
</evidence>
<feature type="active site" description="Proton acceptor" evidence="6">
    <location>
        <position position="41"/>
    </location>
</feature>
<dbReference type="GO" id="GO:0031222">
    <property type="term" value="P:arabinan catabolic process"/>
    <property type="evidence" value="ECO:0007669"/>
    <property type="project" value="UniProtKB-UniPathway"/>
</dbReference>
<protein>
    <submittedName>
        <fullName evidence="9">Arabinan endo-1,5-alpha-L-arabinosidase</fullName>
    </submittedName>
</protein>
<evidence type="ECO:0000256" key="1">
    <source>
        <dbReference type="ARBA" id="ARBA00004834"/>
    </source>
</evidence>
<dbReference type="UniPathway" id="UPA00667"/>
<dbReference type="PANTHER" id="PTHR43301:SF3">
    <property type="entry name" value="ARABINAN ENDO-1,5-ALPHA-L-ARABINOSIDASE A-RELATED"/>
    <property type="match status" value="1"/>
</dbReference>
<feature type="site" description="Important for catalytic activity, responsible for pKa modulation of the active site Glu and correct orientation of both the proton donor and substrate" evidence="8">
    <location>
        <position position="161"/>
    </location>
</feature>
<evidence type="ECO:0000256" key="2">
    <source>
        <dbReference type="ARBA" id="ARBA00009865"/>
    </source>
</evidence>
<evidence type="ECO:0000256" key="8">
    <source>
        <dbReference type="PIRSR" id="PIRSR026534-3"/>
    </source>
</evidence>
<comment type="similarity">
    <text evidence="2 5">Belongs to the glycosyl hydrolase 43 family.</text>
</comment>
<comment type="pathway">
    <text evidence="1 5">Glycan metabolism; L-arabinan degradation.</text>
</comment>
<reference evidence="9 10" key="1">
    <citation type="submission" date="2016-10" db="EMBL/GenBank/DDBJ databases">
        <authorList>
            <person name="de Groot N.N."/>
        </authorList>
    </citation>
    <scope>NUCLEOTIDE SEQUENCE [LARGE SCALE GENOMIC DNA]</scope>
    <source>
        <strain evidence="9 10">Vu-144</strain>
    </source>
</reference>
<sequence>MKHSSFFDKIHWRVLTSLLLLICGYTQGQRPQPEAPYGIHDPVMIKQDSTYYLFCTGMGISCYSSTDMNHWTKEAPVFKEPPAWAVKAVPGYKGHTWAPDISYHNGKYWLLYSVSAFGKSTSCIGLAENVTLDPDSKDFKWVDHGKLIQSVPGRDDWNAIDPNMIYDQDNHPWVCFGSFWDGIKMVQLKDDLSALKEPEAWFSLAKRQRAFNGQDTAAGDGAIEGPFIFKKENCYYLFVSFDYCCRGLNSNYKVMVGRSRELKGPYLDKNGVPMTEGGGSVVVSGNRRYPGVGHCGVYDFNGQDYIIFHGYDRVKGGMPRLLIEKLKWDANGWPYIDGLD</sequence>
<accession>A0A1H3Y8L1</accession>
<dbReference type="GO" id="GO:0046558">
    <property type="term" value="F:arabinan endo-1,5-alpha-L-arabinosidase activity"/>
    <property type="evidence" value="ECO:0007669"/>
    <property type="project" value="InterPro"/>
</dbReference>
<feature type="active site" description="Proton donor" evidence="6">
    <location>
        <position position="224"/>
    </location>
</feature>
<dbReference type="EMBL" id="FNQY01000007">
    <property type="protein sequence ID" value="SEA07202.1"/>
    <property type="molecule type" value="Genomic_DNA"/>
</dbReference>
<dbReference type="InterPro" id="IPR023296">
    <property type="entry name" value="Glyco_hydro_beta-prop_sf"/>
</dbReference>
<dbReference type="Gene3D" id="2.115.10.20">
    <property type="entry name" value="Glycosyl hydrolase domain, family 43"/>
    <property type="match status" value="1"/>
</dbReference>